<dbReference type="AlphaFoldDB" id="A0A150MPJ6"/>
<dbReference type="PATRIC" id="fig|1422.18.peg.18"/>
<sequence>MLCMSYFPPPVSVPVVLGMLFQQVLASMYHRLLDKTYHLSSGRQASFVESAR</sequence>
<accession>A0A150MPJ6</accession>
<dbReference type="EMBL" id="LUCS01000028">
    <property type="protein sequence ID" value="KAF6510364.1"/>
    <property type="molecule type" value="Genomic_DNA"/>
</dbReference>
<evidence type="ECO:0000313" key="2">
    <source>
        <dbReference type="EMBL" id="KYD26302.1"/>
    </source>
</evidence>
<protein>
    <submittedName>
        <fullName evidence="1">Bile acid sodium symporter</fullName>
    </submittedName>
</protein>
<reference evidence="1 4" key="2">
    <citation type="submission" date="2016-03" db="EMBL/GenBank/DDBJ databases">
        <title>Spore heat resistance.</title>
        <authorList>
            <person name="Boekhorst J."/>
            <person name="Berendsen E.M."/>
            <person name="Wells-Bennik M.H."/>
            <person name="Kuipers O.P."/>
        </authorList>
    </citation>
    <scope>NUCLEOTIDE SEQUENCE [LARGE SCALE GENOMIC DNA]</scope>
    <source>
        <strain evidence="1 4">GS8</strain>
    </source>
</reference>
<evidence type="ECO:0000313" key="4">
    <source>
        <dbReference type="Proteomes" id="UP000773850"/>
    </source>
</evidence>
<keyword evidence="4" id="KW-1185">Reference proteome</keyword>
<proteinExistence type="predicted"/>
<evidence type="ECO:0000313" key="1">
    <source>
        <dbReference type="EMBL" id="KAF6510364.1"/>
    </source>
</evidence>
<name>A0A150MPJ6_GEOSE</name>
<dbReference type="Proteomes" id="UP000075424">
    <property type="component" value="Unassembled WGS sequence"/>
</dbReference>
<gene>
    <name evidence="2" type="ORF">B4109_1638</name>
    <name evidence="1" type="ORF">GS8_2521</name>
</gene>
<evidence type="ECO:0000313" key="3">
    <source>
        <dbReference type="Proteomes" id="UP000075424"/>
    </source>
</evidence>
<dbReference type="EMBL" id="LQYV01000069">
    <property type="protein sequence ID" value="KYD26302.1"/>
    <property type="molecule type" value="Genomic_DNA"/>
</dbReference>
<dbReference type="Proteomes" id="UP000773850">
    <property type="component" value="Unassembled WGS sequence"/>
</dbReference>
<organism evidence="2 3">
    <name type="scientific">Geobacillus stearothermophilus</name>
    <name type="common">Bacillus stearothermophilus</name>
    <dbReference type="NCBI Taxonomy" id="1422"/>
    <lineage>
        <taxon>Bacteria</taxon>
        <taxon>Bacillati</taxon>
        <taxon>Bacillota</taxon>
        <taxon>Bacilli</taxon>
        <taxon>Bacillales</taxon>
        <taxon>Anoxybacillaceae</taxon>
        <taxon>Geobacillus</taxon>
    </lineage>
</organism>
<comment type="caution">
    <text evidence="2">The sequence shown here is derived from an EMBL/GenBank/DDBJ whole genome shotgun (WGS) entry which is preliminary data.</text>
</comment>
<reference evidence="2 3" key="1">
    <citation type="submission" date="2016-01" db="EMBL/GenBank/DDBJ databases">
        <title>Draft Genome Sequences of Seven Thermophilic Sporeformers Isolated from Foods.</title>
        <authorList>
            <person name="Berendsen E.M."/>
            <person name="Wells-Bennik M.H."/>
            <person name="Krawcyk A.O."/>
            <person name="De Jong A."/>
            <person name="Holsappel S."/>
            <person name="Eijlander R.T."/>
            <person name="Kuipers O.P."/>
        </authorList>
    </citation>
    <scope>NUCLEOTIDE SEQUENCE [LARGE SCALE GENOMIC DNA]</scope>
    <source>
        <strain evidence="2 3">B4109</strain>
    </source>
</reference>